<dbReference type="InterPro" id="IPR019786">
    <property type="entry name" value="Zinc_finger_PHD-type_CS"/>
</dbReference>
<dbReference type="Pfam" id="PF00628">
    <property type="entry name" value="PHD"/>
    <property type="match status" value="2"/>
</dbReference>
<evidence type="ECO:0000313" key="8">
    <source>
        <dbReference type="Proteomes" id="UP000242146"/>
    </source>
</evidence>
<dbReference type="SUPFAM" id="SSF57903">
    <property type="entry name" value="FYVE/PHD zinc finger"/>
    <property type="match status" value="2"/>
</dbReference>
<dbReference type="InterPro" id="IPR019787">
    <property type="entry name" value="Znf_PHD-finger"/>
</dbReference>
<dbReference type="PROSITE" id="PS01359">
    <property type="entry name" value="ZF_PHD_1"/>
    <property type="match status" value="1"/>
</dbReference>
<evidence type="ECO:0000256" key="2">
    <source>
        <dbReference type="ARBA" id="ARBA00022771"/>
    </source>
</evidence>
<feature type="compositionally biased region" description="Polar residues" evidence="5">
    <location>
        <begin position="16"/>
        <end position="26"/>
    </location>
</feature>
<dbReference type="GO" id="GO:0032221">
    <property type="term" value="C:Rpd3S complex"/>
    <property type="evidence" value="ECO:0007669"/>
    <property type="project" value="TreeGrafter"/>
</dbReference>
<dbReference type="GO" id="GO:0008270">
    <property type="term" value="F:zinc ion binding"/>
    <property type="evidence" value="ECO:0007669"/>
    <property type="project" value="UniProtKB-KW"/>
</dbReference>
<evidence type="ECO:0000259" key="6">
    <source>
        <dbReference type="PROSITE" id="PS50016"/>
    </source>
</evidence>
<dbReference type="CDD" id="cd15534">
    <property type="entry name" value="PHD2_PHF12_Rco1"/>
    <property type="match status" value="1"/>
</dbReference>
<dbReference type="AlphaFoldDB" id="A0A1X2GIB6"/>
<dbReference type="STRING" id="101127.A0A1X2GIB6"/>
<dbReference type="Gene3D" id="3.30.40.10">
    <property type="entry name" value="Zinc/RING finger domain, C3HC4 (zinc finger)"/>
    <property type="match status" value="1"/>
</dbReference>
<evidence type="ECO:0000256" key="1">
    <source>
        <dbReference type="ARBA" id="ARBA00022723"/>
    </source>
</evidence>
<keyword evidence="8" id="KW-1185">Reference proteome</keyword>
<dbReference type="Gene3D" id="2.30.30.1150">
    <property type="match status" value="1"/>
</dbReference>
<organism evidence="7 8">
    <name type="scientific">Hesseltinella vesiculosa</name>
    <dbReference type="NCBI Taxonomy" id="101127"/>
    <lineage>
        <taxon>Eukaryota</taxon>
        <taxon>Fungi</taxon>
        <taxon>Fungi incertae sedis</taxon>
        <taxon>Mucoromycota</taxon>
        <taxon>Mucoromycotina</taxon>
        <taxon>Mucoromycetes</taxon>
        <taxon>Mucorales</taxon>
        <taxon>Cunninghamellaceae</taxon>
        <taxon>Hesseltinella</taxon>
    </lineage>
</organism>
<feature type="domain" description="PHD-type" evidence="6">
    <location>
        <begin position="82"/>
        <end position="132"/>
    </location>
</feature>
<accession>A0A1X2GIB6</accession>
<dbReference type="SMART" id="SM00249">
    <property type="entry name" value="PHD"/>
    <property type="match status" value="2"/>
</dbReference>
<dbReference type="Proteomes" id="UP000242146">
    <property type="component" value="Unassembled WGS sequence"/>
</dbReference>
<dbReference type="GO" id="GO:0006357">
    <property type="term" value="P:regulation of transcription by RNA polymerase II"/>
    <property type="evidence" value="ECO:0007669"/>
    <property type="project" value="TreeGrafter"/>
</dbReference>
<proteinExistence type="predicted"/>
<dbReference type="PANTHER" id="PTHR47636">
    <property type="entry name" value="TRANSCRIPTIONAL REGULATORY PROTEIN RCO1"/>
    <property type="match status" value="1"/>
</dbReference>
<evidence type="ECO:0000256" key="5">
    <source>
        <dbReference type="SAM" id="MobiDB-lite"/>
    </source>
</evidence>
<reference evidence="7 8" key="1">
    <citation type="submission" date="2016-07" db="EMBL/GenBank/DDBJ databases">
        <title>Pervasive Adenine N6-methylation of Active Genes in Fungi.</title>
        <authorList>
            <consortium name="DOE Joint Genome Institute"/>
            <person name="Mondo S.J."/>
            <person name="Dannebaum R.O."/>
            <person name="Kuo R.C."/>
            <person name="Labutti K."/>
            <person name="Haridas S."/>
            <person name="Kuo A."/>
            <person name="Salamov A."/>
            <person name="Ahrendt S.R."/>
            <person name="Lipzen A."/>
            <person name="Sullivan W."/>
            <person name="Andreopoulos W.B."/>
            <person name="Clum A."/>
            <person name="Lindquist E."/>
            <person name="Daum C."/>
            <person name="Ramamoorthy G.K."/>
            <person name="Gryganskyi A."/>
            <person name="Culley D."/>
            <person name="Magnuson J.K."/>
            <person name="James T.Y."/>
            <person name="O'Malley M.A."/>
            <person name="Stajich J.E."/>
            <person name="Spatafora J.W."/>
            <person name="Visel A."/>
            <person name="Grigoriev I.V."/>
        </authorList>
    </citation>
    <scope>NUCLEOTIDE SEQUENCE [LARGE SCALE GENOMIC DNA]</scope>
    <source>
        <strain evidence="7 8">NRRL 3301</strain>
    </source>
</reference>
<dbReference type="InterPro" id="IPR013083">
    <property type="entry name" value="Znf_RING/FYVE/PHD"/>
</dbReference>
<gene>
    <name evidence="7" type="ORF">DM01DRAFT_1035569</name>
</gene>
<evidence type="ECO:0000256" key="4">
    <source>
        <dbReference type="PROSITE-ProRule" id="PRU00146"/>
    </source>
</evidence>
<keyword evidence="2 4" id="KW-0863">Zinc-finger</keyword>
<feature type="compositionally biased region" description="Basic residues" evidence="5">
    <location>
        <begin position="56"/>
        <end position="75"/>
    </location>
</feature>
<dbReference type="InterPro" id="IPR001965">
    <property type="entry name" value="Znf_PHD"/>
</dbReference>
<name>A0A1X2GIB6_9FUNG</name>
<protein>
    <recommendedName>
        <fullName evidence="6">PHD-type domain-containing protein</fullName>
    </recommendedName>
</protein>
<dbReference type="InterPro" id="IPR011011">
    <property type="entry name" value="Znf_FYVE_PHD"/>
</dbReference>
<keyword evidence="3" id="KW-0862">Zinc</keyword>
<dbReference type="EMBL" id="MCGT01000013">
    <property type="protein sequence ID" value="ORX54445.1"/>
    <property type="molecule type" value="Genomic_DNA"/>
</dbReference>
<dbReference type="OrthoDB" id="5876363at2759"/>
<feature type="region of interest" description="Disordered" evidence="5">
    <location>
        <begin position="1"/>
        <end position="76"/>
    </location>
</feature>
<dbReference type="PROSITE" id="PS50016">
    <property type="entry name" value="ZF_PHD_2"/>
    <property type="match status" value="1"/>
</dbReference>
<dbReference type="PANTHER" id="PTHR47636:SF1">
    <property type="entry name" value="TRANSCRIPTIONAL REGULATORY PROTEIN RCO1"/>
    <property type="match status" value="1"/>
</dbReference>
<keyword evidence="1" id="KW-0479">Metal-binding</keyword>
<evidence type="ECO:0000313" key="7">
    <source>
        <dbReference type="EMBL" id="ORX54445.1"/>
    </source>
</evidence>
<evidence type="ECO:0000256" key="3">
    <source>
        <dbReference type="ARBA" id="ARBA00022833"/>
    </source>
</evidence>
<sequence>MVLSPLSAPSPFLRTSDISQGSLKTPSSSQPFDISSSEDDTTDSRVSSKASSPQPKRPRKTTTHFPAKRKSKTKHDRQDASHDICDACNAPGQVVCCEACPRVFHFNCVEPPLDSNDVDSEEEWYCNACRHAHDHPNQPKLPASAANVAGFFKYAVSTLEAANPVAFCLPESIRTYFVGVSTARSGAYVDATMVRSSKPRSQPLDDLGYYPTKDKNHQYVFCYWCHKSSYKKAMIACDFCPLYWHMDCLDPSITSAPISTKKWMCPCHKQPLDIRRRVPRDWSGRVPPSTVPYPSPFFVQQPPDNEPTTSAHMAQMPLAKRSRVSVLEDAEDLLSNPLKNVSTSYRFQHMDTIFQSTP</sequence>
<dbReference type="InterPro" id="IPR052819">
    <property type="entry name" value="Chromatin_regulatory_protein"/>
</dbReference>
<comment type="caution">
    <text evidence="7">The sequence shown here is derived from an EMBL/GenBank/DDBJ whole genome shotgun (WGS) entry which is preliminary data.</text>
</comment>